<keyword evidence="1" id="KW-0472">Membrane</keyword>
<accession>A0AAP8YTV6</accession>
<dbReference type="RefSeq" id="WP_025443735.1">
    <property type="nucleotide sequence ID" value="NZ_AP024371.1"/>
</dbReference>
<dbReference type="Proteomes" id="UP000291995">
    <property type="component" value="Chromosome"/>
</dbReference>
<feature type="transmembrane region" description="Helical" evidence="1">
    <location>
        <begin position="47"/>
        <end position="68"/>
    </location>
</feature>
<feature type="transmembrane region" description="Helical" evidence="1">
    <location>
        <begin position="6"/>
        <end position="26"/>
    </location>
</feature>
<keyword evidence="4" id="KW-1185">Reference proteome</keyword>
<keyword evidence="1" id="KW-0812">Transmembrane</keyword>
<organism evidence="3 5">
    <name type="scientific">Borrelia miyamotoi</name>
    <dbReference type="NCBI Taxonomy" id="47466"/>
    <lineage>
        <taxon>Bacteria</taxon>
        <taxon>Pseudomonadati</taxon>
        <taxon>Spirochaetota</taxon>
        <taxon>Spirochaetia</taxon>
        <taxon>Spirochaetales</taxon>
        <taxon>Borreliaceae</taxon>
        <taxon>Borrelia</taxon>
    </lineage>
</organism>
<evidence type="ECO:0000313" key="5">
    <source>
        <dbReference type="Proteomes" id="UP000291995"/>
    </source>
</evidence>
<evidence type="ECO:0000256" key="1">
    <source>
        <dbReference type="SAM" id="Phobius"/>
    </source>
</evidence>
<dbReference type="AlphaFoldDB" id="A0AAP8YTV6"/>
<reference evidence="5" key="1">
    <citation type="submission" date="2019-03" db="EMBL/GenBank/DDBJ databases">
        <title>Whole genome sequencing of Borrelia miyamotoi strains isolated at the Russian territory.</title>
        <authorList>
            <person name="Kuleshov K.V."/>
            <person name="Platonov A.E."/>
            <person name="Goptar I.A."/>
            <person name="Shipulin G.A."/>
            <person name="Markelov M.L."/>
            <person name="Koetsveld J."/>
            <person name="Kolyasnikova N.M."/>
            <person name="Sarksyan D.S."/>
            <person name="Toporkova M.G."/>
            <person name="Hovius J.W."/>
        </authorList>
    </citation>
    <scope>NUCLEOTIDE SEQUENCE [LARGE SCALE GENOMIC DNA]</scope>
    <source>
        <strain evidence="4">Yekat-1</strain>
        <strain evidence="5">Yekat-76</strain>
    </source>
</reference>
<protein>
    <submittedName>
        <fullName evidence="3">Uncharacterized protein</fullName>
    </submittedName>
</protein>
<dbReference type="EMBL" id="CP024333">
    <property type="protein sequence ID" value="ATQ15979.1"/>
    <property type="molecule type" value="Genomic_DNA"/>
</dbReference>
<reference evidence="3" key="2">
    <citation type="submission" date="2022-12" db="EMBL/GenBank/DDBJ databases">
        <title>Whole genome sequencing of Borrelia miyamotoi strains isolated at the Russian territory.</title>
        <authorList>
            <person name="Kuleshov K.V."/>
            <person name="Platonov A.E."/>
            <person name="Goptar I.A."/>
            <person name="Shipulin G.A."/>
            <person name="Markelov M.L."/>
            <person name="Koetsveld J."/>
            <person name="Kolyasnikova N.M."/>
            <person name="Sarksyan D.S."/>
            <person name="Toporkova M.G."/>
            <person name="Hovius J.W."/>
        </authorList>
    </citation>
    <scope>NUCLEOTIDE SEQUENCE</scope>
    <source>
        <strain evidence="2">Yekat-1</strain>
        <strain evidence="3">Yekat-76</strain>
    </source>
</reference>
<dbReference type="Proteomes" id="UP000230633">
    <property type="component" value="Chromosome"/>
</dbReference>
<feature type="transmembrane region" description="Helical" evidence="1">
    <location>
        <begin position="80"/>
        <end position="100"/>
    </location>
</feature>
<evidence type="ECO:0000313" key="4">
    <source>
        <dbReference type="Proteomes" id="UP000230633"/>
    </source>
</evidence>
<gene>
    <name evidence="2" type="ORF">CNO13_02145</name>
    <name evidence="3" type="ORF">EZU67_02145</name>
</gene>
<keyword evidence="1" id="KW-1133">Transmembrane helix</keyword>
<evidence type="ECO:0000313" key="3">
    <source>
        <dbReference type="EMBL" id="QBK61969.1"/>
    </source>
</evidence>
<dbReference type="GeneID" id="75118130"/>
<sequence>MFKLIRKIFVVYFLCITLTGLVMVFVDSKFSEKQPNQNSKSQIIKHTINPDLIMLASSIGGFLGVYAGTWLFDYGKDNFYLSWGSLMVLSYNIALILSVYSKTKSK</sequence>
<name>A0AAP8YTV6_9SPIR</name>
<dbReference type="EMBL" id="CP036557">
    <property type="protein sequence ID" value="QBK61969.1"/>
    <property type="molecule type" value="Genomic_DNA"/>
</dbReference>
<evidence type="ECO:0000313" key="2">
    <source>
        <dbReference type="EMBL" id="ATQ15979.1"/>
    </source>
</evidence>
<proteinExistence type="predicted"/>